<evidence type="ECO:0000256" key="2">
    <source>
        <dbReference type="ARBA" id="ARBA00010617"/>
    </source>
</evidence>
<evidence type="ECO:0000256" key="7">
    <source>
        <dbReference type="ARBA" id="ARBA00023033"/>
    </source>
</evidence>
<dbReference type="PRINTS" id="PR00385">
    <property type="entry name" value="P450"/>
</dbReference>
<dbReference type="PANTHER" id="PTHR24279:SF120">
    <property type="entry name" value="CYTOCHROME P450"/>
    <property type="match status" value="1"/>
</dbReference>
<comment type="similarity">
    <text evidence="2 8">Belongs to the cytochrome P450 family.</text>
</comment>
<evidence type="ECO:0000256" key="1">
    <source>
        <dbReference type="ARBA" id="ARBA00001971"/>
    </source>
</evidence>
<dbReference type="GeneID" id="101852931"/>
<name>A0ABM1VUD8_APLCA</name>
<evidence type="ECO:0000256" key="6">
    <source>
        <dbReference type="ARBA" id="ARBA00023004"/>
    </source>
</evidence>
<keyword evidence="5 8" id="KW-0560">Oxidoreductase</keyword>
<feature type="region of interest" description="Disordered" evidence="9">
    <location>
        <begin position="30"/>
        <end position="54"/>
    </location>
</feature>
<dbReference type="InterPro" id="IPR017972">
    <property type="entry name" value="Cyt_P450_CS"/>
</dbReference>
<dbReference type="PANTHER" id="PTHR24279">
    <property type="entry name" value="CYTOCHROME P450"/>
    <property type="match status" value="1"/>
</dbReference>
<dbReference type="InterPro" id="IPR050479">
    <property type="entry name" value="CYP11_CYP27_families"/>
</dbReference>
<evidence type="ECO:0000256" key="8">
    <source>
        <dbReference type="RuleBase" id="RU000461"/>
    </source>
</evidence>
<dbReference type="PRINTS" id="PR00463">
    <property type="entry name" value="EP450I"/>
</dbReference>
<accession>A0ABM1VUD8</accession>
<evidence type="ECO:0000256" key="4">
    <source>
        <dbReference type="ARBA" id="ARBA00022723"/>
    </source>
</evidence>
<keyword evidence="4 8" id="KW-0479">Metal-binding</keyword>
<evidence type="ECO:0000313" key="11">
    <source>
        <dbReference type="RefSeq" id="XP_035826030.1"/>
    </source>
</evidence>
<evidence type="ECO:0000256" key="3">
    <source>
        <dbReference type="ARBA" id="ARBA00022617"/>
    </source>
</evidence>
<keyword evidence="3 8" id="KW-0349">Heme</keyword>
<dbReference type="Gene3D" id="1.10.630.10">
    <property type="entry name" value="Cytochrome P450"/>
    <property type="match status" value="1"/>
</dbReference>
<organism evidence="10 11">
    <name type="scientific">Aplysia californica</name>
    <name type="common">California sea hare</name>
    <dbReference type="NCBI Taxonomy" id="6500"/>
    <lineage>
        <taxon>Eukaryota</taxon>
        <taxon>Metazoa</taxon>
        <taxon>Spiralia</taxon>
        <taxon>Lophotrochozoa</taxon>
        <taxon>Mollusca</taxon>
        <taxon>Gastropoda</taxon>
        <taxon>Heterobranchia</taxon>
        <taxon>Euthyneura</taxon>
        <taxon>Tectipleura</taxon>
        <taxon>Aplysiida</taxon>
        <taxon>Aplysioidea</taxon>
        <taxon>Aplysiidae</taxon>
        <taxon>Aplysia</taxon>
    </lineage>
</organism>
<evidence type="ECO:0000256" key="5">
    <source>
        <dbReference type="ARBA" id="ARBA00023002"/>
    </source>
</evidence>
<dbReference type="InterPro" id="IPR001128">
    <property type="entry name" value="Cyt_P450"/>
</dbReference>
<dbReference type="CDD" id="cd11054">
    <property type="entry name" value="CYP24A1-like"/>
    <property type="match status" value="1"/>
</dbReference>
<gene>
    <name evidence="11" type="primary">LOC101852931</name>
</gene>
<dbReference type="RefSeq" id="XP_035826030.1">
    <property type="nucleotide sequence ID" value="XM_035970137.1"/>
</dbReference>
<proteinExistence type="inferred from homology"/>
<feature type="compositionally biased region" description="Polar residues" evidence="9">
    <location>
        <begin position="30"/>
        <end position="46"/>
    </location>
</feature>
<sequence length="512" mass="58335">MAMLSLCKILSRQSPLSRTLTSQFWRTTASHASSSPKGDSHPAQSDSDLKPFSSIPGLTGLSTVGNTLRTLRNNHQLHQIHERQAKQFGGLWRATVGSWNLLFIANPRGVRDVIRCEGKRPERPGIPQWTEYYSSTNKPLGIIMSQGKEWQRMRRTLDKPILRPALFRRHVDSLSEVSSDFVDKLDTLRDVNGDVSNIQSELFKWSLESACTVLINKRLGCLKSQPPTGVQEFINATLYVFEYMSKRMLFPTPFLKLFYNKEWRTFERNFGILFKVAEEQITQGMEDTSLTEESFIGHILSRDNLTLKEVYSNVTELMFASVDTTSNTAHALLWILARNPSIQQQCYQEMNEVLPDWKRPSYSDLDKLKYTTGLIKETLRLFPPAYVTTRTFSEDGDVCGYKVPAGVRILLSFYPMGRDPNLFPDPEVVKPERWIRHGETSHSEPDPFSSIPFGIGLRSCIGRRIAMAEAQLLCTEIVRRYCLTSMTSEFNLTTRLTLSATAPIQLTLTPRT</sequence>
<reference evidence="11" key="1">
    <citation type="submission" date="2025-08" db="UniProtKB">
        <authorList>
            <consortium name="RefSeq"/>
        </authorList>
    </citation>
    <scope>IDENTIFICATION</scope>
</reference>
<evidence type="ECO:0000256" key="9">
    <source>
        <dbReference type="SAM" id="MobiDB-lite"/>
    </source>
</evidence>
<comment type="cofactor">
    <cofactor evidence="1">
        <name>heme</name>
        <dbReference type="ChEBI" id="CHEBI:30413"/>
    </cofactor>
</comment>
<dbReference type="Proteomes" id="UP000694888">
    <property type="component" value="Unplaced"/>
</dbReference>
<dbReference type="Pfam" id="PF00067">
    <property type="entry name" value="p450"/>
    <property type="match status" value="1"/>
</dbReference>
<keyword evidence="10" id="KW-1185">Reference proteome</keyword>
<dbReference type="PROSITE" id="PS00086">
    <property type="entry name" value="CYTOCHROME_P450"/>
    <property type="match status" value="1"/>
</dbReference>
<keyword evidence="6 8" id="KW-0408">Iron</keyword>
<protein>
    <submittedName>
        <fullName evidence="11">Cytochrome P450 27C1</fullName>
    </submittedName>
</protein>
<dbReference type="InterPro" id="IPR036396">
    <property type="entry name" value="Cyt_P450_sf"/>
</dbReference>
<evidence type="ECO:0000313" key="10">
    <source>
        <dbReference type="Proteomes" id="UP000694888"/>
    </source>
</evidence>
<dbReference type="InterPro" id="IPR002401">
    <property type="entry name" value="Cyt_P450_E_grp-I"/>
</dbReference>
<keyword evidence="7 8" id="KW-0503">Monooxygenase</keyword>
<dbReference type="SUPFAM" id="SSF48264">
    <property type="entry name" value="Cytochrome P450"/>
    <property type="match status" value="1"/>
</dbReference>